<feature type="region of interest" description="Disordered" evidence="1">
    <location>
        <begin position="250"/>
        <end position="309"/>
    </location>
</feature>
<dbReference type="EMBL" id="JADNYJ010000009">
    <property type="protein sequence ID" value="KAF8909379.1"/>
    <property type="molecule type" value="Genomic_DNA"/>
</dbReference>
<feature type="region of interest" description="Disordered" evidence="1">
    <location>
        <begin position="403"/>
        <end position="449"/>
    </location>
</feature>
<reference evidence="2" key="1">
    <citation type="submission" date="2020-11" db="EMBL/GenBank/DDBJ databases">
        <authorList>
            <consortium name="DOE Joint Genome Institute"/>
            <person name="Ahrendt S."/>
            <person name="Riley R."/>
            <person name="Andreopoulos W."/>
            <person name="LaButti K."/>
            <person name="Pangilinan J."/>
            <person name="Ruiz-duenas F.J."/>
            <person name="Barrasa J.M."/>
            <person name="Sanchez-Garcia M."/>
            <person name="Camarero S."/>
            <person name="Miyauchi S."/>
            <person name="Serrano A."/>
            <person name="Linde D."/>
            <person name="Babiker R."/>
            <person name="Drula E."/>
            <person name="Ayuso-Fernandez I."/>
            <person name="Pacheco R."/>
            <person name="Padilla G."/>
            <person name="Ferreira P."/>
            <person name="Barriuso J."/>
            <person name="Kellner H."/>
            <person name="Castanera R."/>
            <person name="Alfaro M."/>
            <person name="Ramirez L."/>
            <person name="Pisabarro A.G."/>
            <person name="Kuo A."/>
            <person name="Tritt A."/>
            <person name="Lipzen A."/>
            <person name="He G."/>
            <person name="Yan M."/>
            <person name="Ng V."/>
            <person name="Cullen D."/>
            <person name="Martin F."/>
            <person name="Rosso M.-N."/>
            <person name="Henrissat B."/>
            <person name="Hibbett D."/>
            <person name="Martinez A.T."/>
            <person name="Grigoriev I.V."/>
        </authorList>
    </citation>
    <scope>NUCLEOTIDE SEQUENCE</scope>
    <source>
        <strain evidence="2">AH 44721</strain>
    </source>
</reference>
<evidence type="ECO:0000313" key="2">
    <source>
        <dbReference type="EMBL" id="KAF8909379.1"/>
    </source>
</evidence>
<dbReference type="AlphaFoldDB" id="A0A9P5NY83"/>
<gene>
    <name evidence="2" type="ORF">CPB84DRAFT_1765989</name>
</gene>
<dbReference type="OrthoDB" id="2362516at2759"/>
<protein>
    <recommendedName>
        <fullName evidence="4">Carbohydrate-binding module family 19 domain-containing protein</fullName>
    </recommendedName>
</protein>
<evidence type="ECO:0008006" key="4">
    <source>
        <dbReference type="Google" id="ProtNLM"/>
    </source>
</evidence>
<feature type="compositionally biased region" description="Low complexity" evidence="1">
    <location>
        <begin position="410"/>
        <end position="421"/>
    </location>
</feature>
<feature type="compositionally biased region" description="Low complexity" evidence="1">
    <location>
        <begin position="276"/>
        <end position="309"/>
    </location>
</feature>
<name>A0A9P5NY83_GYMJU</name>
<accession>A0A9P5NY83</accession>
<evidence type="ECO:0000256" key="1">
    <source>
        <dbReference type="SAM" id="MobiDB-lite"/>
    </source>
</evidence>
<dbReference type="Proteomes" id="UP000724874">
    <property type="component" value="Unassembled WGS sequence"/>
</dbReference>
<feature type="compositionally biased region" description="Polar residues" evidence="1">
    <location>
        <begin position="258"/>
        <end position="269"/>
    </location>
</feature>
<keyword evidence="3" id="KW-1185">Reference proteome</keyword>
<feature type="compositionally biased region" description="Low complexity" evidence="1">
    <location>
        <begin position="436"/>
        <end position="449"/>
    </location>
</feature>
<organism evidence="2 3">
    <name type="scientific">Gymnopilus junonius</name>
    <name type="common">Spectacular rustgill mushroom</name>
    <name type="synonym">Gymnopilus spectabilis subsp. junonius</name>
    <dbReference type="NCBI Taxonomy" id="109634"/>
    <lineage>
        <taxon>Eukaryota</taxon>
        <taxon>Fungi</taxon>
        <taxon>Dikarya</taxon>
        <taxon>Basidiomycota</taxon>
        <taxon>Agaricomycotina</taxon>
        <taxon>Agaricomycetes</taxon>
        <taxon>Agaricomycetidae</taxon>
        <taxon>Agaricales</taxon>
        <taxon>Agaricineae</taxon>
        <taxon>Hymenogastraceae</taxon>
        <taxon>Gymnopilus</taxon>
    </lineage>
</organism>
<sequence length="542" mass="54624">MTDHLPPLAPVVRPPMLHCSRPKSIYKRVDNLNFEPLPRFPSPFLSLLVSFSSPVLARLRPVQLLLIQTSFSSRFFFKLFQKFSTMVKLSIAFLGLAIASASASPILIKRIAQTIADSTAKWEQACLAAGGGQQCNPLSVTAFTTLLAAAGPCEQQDAADGLMILSKQLKSNQMIALAQIFAQQPRNSPNSVAIPYCQKAPQNPELNGLFQCQFIGSNQNVFVGNINVGGSGTIPFGHNAPLNPLGSCPANPSGPITDGTQLSDLTTNPGIGGSGAASAAEPATTSVAQQAATTKATPATSPAPAPAATVASSSGDFHLANGQAAQKLNAQFASLTADSPCTDGEDACVGTAFAQCVGGKFVTQPCGAAPETCVALPLVNSPGTSITCSTVADAEARIAATGATGGLTGSGSSTSGSSSSSEAVKPSASQPSTADNSITSAATGSSNTSGFKLQNGKDAQALNAKFAGLSADSSCTAGEDACVNGAFAQCVNGKFVLSPCNSSACFALPLVNSPGTSITCANPADALARIQATGATGGITGA</sequence>
<evidence type="ECO:0000313" key="3">
    <source>
        <dbReference type="Proteomes" id="UP000724874"/>
    </source>
</evidence>
<proteinExistence type="predicted"/>
<comment type="caution">
    <text evidence="2">The sequence shown here is derived from an EMBL/GenBank/DDBJ whole genome shotgun (WGS) entry which is preliminary data.</text>
</comment>